<dbReference type="AlphaFoldDB" id="A0A7W7RHR0"/>
<protein>
    <recommendedName>
        <fullName evidence="5">Secreted protein</fullName>
    </recommendedName>
</protein>
<dbReference type="EMBL" id="JACHJT010000001">
    <property type="protein sequence ID" value="MBB4932222.1"/>
    <property type="molecule type" value="Genomic_DNA"/>
</dbReference>
<sequence>MRSIRGAARSLPVVAGIALIAASGCSDAPAADDQQREQGDQQEELSSGEVLSQTAPDGHNLREVPEDEAPSVELEAEPDAHNGWNVHLITDGFEFTPQKSGDEARGGQGHAHLYVDGEKYGRMYGPWFHLPAEAVADGEHTLRVTLNADDHTTWAVDGEPVQAEQDVDGAEAPEPHDHDDGGADAG</sequence>
<evidence type="ECO:0008006" key="5">
    <source>
        <dbReference type="Google" id="ProtNLM"/>
    </source>
</evidence>
<dbReference type="RefSeq" id="WP_184579514.1">
    <property type="nucleotide sequence ID" value="NZ_JACHJT010000001.1"/>
</dbReference>
<name>A0A7W7RHR0_9ACTN</name>
<evidence type="ECO:0000256" key="2">
    <source>
        <dbReference type="SAM" id="SignalP"/>
    </source>
</evidence>
<feature type="compositionally biased region" description="Basic and acidic residues" evidence="1">
    <location>
        <begin position="173"/>
        <end position="186"/>
    </location>
</feature>
<accession>A0A7W7RHR0</accession>
<dbReference type="PROSITE" id="PS51257">
    <property type="entry name" value="PROKAR_LIPOPROTEIN"/>
    <property type="match status" value="1"/>
</dbReference>
<feature type="signal peptide" evidence="2">
    <location>
        <begin position="1"/>
        <end position="30"/>
    </location>
</feature>
<reference evidence="3 4" key="1">
    <citation type="submission" date="2020-08" db="EMBL/GenBank/DDBJ databases">
        <title>Sequencing the genomes of 1000 actinobacteria strains.</title>
        <authorList>
            <person name="Klenk H.-P."/>
        </authorList>
    </citation>
    <scope>NUCLEOTIDE SEQUENCE [LARGE SCALE GENOMIC DNA]</scope>
    <source>
        <strain evidence="3 4">DSM 102030</strain>
    </source>
</reference>
<feature type="region of interest" description="Disordered" evidence="1">
    <location>
        <begin position="25"/>
        <end position="71"/>
    </location>
</feature>
<keyword evidence="2" id="KW-0732">Signal</keyword>
<evidence type="ECO:0000313" key="3">
    <source>
        <dbReference type="EMBL" id="MBB4932222.1"/>
    </source>
</evidence>
<dbReference type="Proteomes" id="UP000523007">
    <property type="component" value="Unassembled WGS sequence"/>
</dbReference>
<keyword evidence="4" id="KW-1185">Reference proteome</keyword>
<comment type="caution">
    <text evidence="3">The sequence shown here is derived from an EMBL/GenBank/DDBJ whole genome shotgun (WGS) entry which is preliminary data.</text>
</comment>
<evidence type="ECO:0000313" key="4">
    <source>
        <dbReference type="Proteomes" id="UP000523007"/>
    </source>
</evidence>
<proteinExistence type="predicted"/>
<organism evidence="3 4">
    <name type="scientific">Lipingzhangella halophila</name>
    <dbReference type="NCBI Taxonomy" id="1783352"/>
    <lineage>
        <taxon>Bacteria</taxon>
        <taxon>Bacillati</taxon>
        <taxon>Actinomycetota</taxon>
        <taxon>Actinomycetes</taxon>
        <taxon>Streptosporangiales</taxon>
        <taxon>Nocardiopsidaceae</taxon>
        <taxon>Lipingzhangella</taxon>
    </lineage>
</organism>
<feature type="region of interest" description="Disordered" evidence="1">
    <location>
        <begin position="156"/>
        <end position="186"/>
    </location>
</feature>
<gene>
    <name evidence="3" type="ORF">F4561_003042</name>
</gene>
<feature type="chain" id="PRO_5030810789" description="Secreted protein" evidence="2">
    <location>
        <begin position="31"/>
        <end position="186"/>
    </location>
</feature>
<evidence type="ECO:0000256" key="1">
    <source>
        <dbReference type="SAM" id="MobiDB-lite"/>
    </source>
</evidence>